<organism evidence="5 6">
    <name type="scientific">Paractinoplanes lichenicola</name>
    <dbReference type="NCBI Taxonomy" id="2802976"/>
    <lineage>
        <taxon>Bacteria</taxon>
        <taxon>Bacillati</taxon>
        <taxon>Actinomycetota</taxon>
        <taxon>Actinomycetes</taxon>
        <taxon>Micromonosporales</taxon>
        <taxon>Micromonosporaceae</taxon>
        <taxon>Paractinoplanes</taxon>
    </lineage>
</organism>
<evidence type="ECO:0000256" key="2">
    <source>
        <dbReference type="ARBA" id="ARBA00023125"/>
    </source>
</evidence>
<comment type="caution">
    <text evidence="5">The sequence shown here is derived from an EMBL/GenBank/DDBJ whole genome shotgun (WGS) entry which is preliminary data.</text>
</comment>
<accession>A0ABS1VYL4</accession>
<dbReference type="Gene3D" id="1.10.260.40">
    <property type="entry name" value="lambda repressor-like DNA-binding domains"/>
    <property type="match status" value="1"/>
</dbReference>
<dbReference type="PANTHER" id="PTHR30146">
    <property type="entry name" value="LACI-RELATED TRANSCRIPTIONAL REPRESSOR"/>
    <property type="match status" value="1"/>
</dbReference>
<dbReference type="InterPro" id="IPR046335">
    <property type="entry name" value="LacI/GalR-like_sensor"/>
</dbReference>
<dbReference type="InterPro" id="IPR028082">
    <property type="entry name" value="Peripla_BP_I"/>
</dbReference>
<dbReference type="PRINTS" id="PR00036">
    <property type="entry name" value="HTHLACI"/>
</dbReference>
<dbReference type="Pfam" id="PF00356">
    <property type="entry name" value="LacI"/>
    <property type="match status" value="1"/>
</dbReference>
<evidence type="ECO:0000313" key="5">
    <source>
        <dbReference type="EMBL" id="MBL7259576.1"/>
    </source>
</evidence>
<dbReference type="SUPFAM" id="SSF47413">
    <property type="entry name" value="lambda repressor-like DNA-binding domains"/>
    <property type="match status" value="1"/>
</dbReference>
<dbReference type="SMART" id="SM00354">
    <property type="entry name" value="HTH_LACI"/>
    <property type="match status" value="1"/>
</dbReference>
<evidence type="ECO:0000256" key="3">
    <source>
        <dbReference type="ARBA" id="ARBA00023163"/>
    </source>
</evidence>
<evidence type="ECO:0000313" key="6">
    <source>
        <dbReference type="Proteomes" id="UP000598996"/>
    </source>
</evidence>
<sequence>MVTACFASSSRFLVRAEPCRKGFQERNPAGILLSRFFLWGWSSLERVTLRDVARLAGVSVATASKALNGQPQVRASTRERVMQAASQLDFSPNTLAQGLITQRTGTVGLLTSDLEGRFSIPILMGAEDAFGTDQTSVFLCDARGDNIRERHHLRALLSRRVDGLIVVGARPDSRPSLGRDLPVPVIYAYAPSDDPRDLSLVSDNEGGGRLAVDHLIRCGRRRIAHITGDATYGAAQDRARGALGRLAQEGLEIAGGEVWFGMWSEAWGRGATRMLLERCPDVDAIFAGSDEIARGVLDVLHEERLDVPRRVAVVGYDNWNILVANARPPLTTVDMNLEELGRVAAQRLFAAIGGTLGSGIEKFPGKLVTRESTAPLR</sequence>
<keyword evidence="6" id="KW-1185">Reference proteome</keyword>
<dbReference type="SUPFAM" id="SSF53822">
    <property type="entry name" value="Periplasmic binding protein-like I"/>
    <property type="match status" value="1"/>
</dbReference>
<proteinExistence type="predicted"/>
<keyword evidence="1" id="KW-0805">Transcription regulation</keyword>
<dbReference type="Proteomes" id="UP000598996">
    <property type="component" value="Unassembled WGS sequence"/>
</dbReference>
<dbReference type="PANTHER" id="PTHR30146:SF109">
    <property type="entry name" value="HTH-TYPE TRANSCRIPTIONAL REGULATOR GALS"/>
    <property type="match status" value="1"/>
</dbReference>
<keyword evidence="3" id="KW-0804">Transcription</keyword>
<dbReference type="EMBL" id="JAENHO010000011">
    <property type="protein sequence ID" value="MBL7259576.1"/>
    <property type="molecule type" value="Genomic_DNA"/>
</dbReference>
<dbReference type="GO" id="GO:0003677">
    <property type="term" value="F:DNA binding"/>
    <property type="evidence" value="ECO:0007669"/>
    <property type="project" value="UniProtKB-KW"/>
</dbReference>
<protein>
    <submittedName>
        <fullName evidence="5">LacI family DNA-binding transcriptional regulator</fullName>
    </submittedName>
</protein>
<dbReference type="InterPro" id="IPR010982">
    <property type="entry name" value="Lambda_DNA-bd_dom_sf"/>
</dbReference>
<dbReference type="CDD" id="cd06288">
    <property type="entry name" value="PBP1_sucrose_transcription_regulator"/>
    <property type="match status" value="1"/>
</dbReference>
<feature type="domain" description="HTH lacI-type" evidence="4">
    <location>
        <begin position="47"/>
        <end position="101"/>
    </location>
</feature>
<dbReference type="Gene3D" id="3.40.50.2300">
    <property type="match status" value="2"/>
</dbReference>
<evidence type="ECO:0000256" key="1">
    <source>
        <dbReference type="ARBA" id="ARBA00023015"/>
    </source>
</evidence>
<dbReference type="PROSITE" id="PS00356">
    <property type="entry name" value="HTH_LACI_1"/>
    <property type="match status" value="1"/>
</dbReference>
<evidence type="ECO:0000259" key="4">
    <source>
        <dbReference type="PROSITE" id="PS50932"/>
    </source>
</evidence>
<dbReference type="CDD" id="cd01392">
    <property type="entry name" value="HTH_LacI"/>
    <property type="match status" value="1"/>
</dbReference>
<reference evidence="5 6" key="1">
    <citation type="submission" date="2021-01" db="EMBL/GenBank/DDBJ databases">
        <title>Actinoplanes sp. nov. LDG1-01 isolated from lichen.</title>
        <authorList>
            <person name="Saeng-In P."/>
            <person name="Phongsopitanun W."/>
            <person name="Kanchanasin P."/>
            <person name="Yuki M."/>
            <person name="Kudo T."/>
            <person name="Ohkuma M."/>
            <person name="Tanasupawat S."/>
        </authorList>
    </citation>
    <scope>NUCLEOTIDE SEQUENCE [LARGE SCALE GENOMIC DNA]</scope>
    <source>
        <strain evidence="5 6">LDG1-01</strain>
    </source>
</reference>
<dbReference type="Pfam" id="PF13377">
    <property type="entry name" value="Peripla_BP_3"/>
    <property type="match status" value="1"/>
</dbReference>
<dbReference type="PROSITE" id="PS50932">
    <property type="entry name" value="HTH_LACI_2"/>
    <property type="match status" value="1"/>
</dbReference>
<keyword evidence="2 5" id="KW-0238">DNA-binding</keyword>
<name>A0ABS1VYL4_9ACTN</name>
<gene>
    <name evidence="5" type="ORF">JKJ07_35190</name>
</gene>
<dbReference type="InterPro" id="IPR000843">
    <property type="entry name" value="HTH_LacI"/>
</dbReference>